<organism evidence="2 3">
    <name type="scientific">Spirosoma endbachense</name>
    <dbReference type="NCBI Taxonomy" id="2666025"/>
    <lineage>
        <taxon>Bacteria</taxon>
        <taxon>Pseudomonadati</taxon>
        <taxon>Bacteroidota</taxon>
        <taxon>Cytophagia</taxon>
        <taxon>Cytophagales</taxon>
        <taxon>Cytophagaceae</taxon>
        <taxon>Spirosoma</taxon>
    </lineage>
</organism>
<dbReference type="GO" id="GO:0006310">
    <property type="term" value="P:DNA recombination"/>
    <property type="evidence" value="ECO:0007669"/>
    <property type="project" value="UniProtKB-KW"/>
</dbReference>
<dbReference type="EMBL" id="CP045997">
    <property type="protein sequence ID" value="QHW00565.1"/>
    <property type="molecule type" value="Genomic_DNA"/>
</dbReference>
<dbReference type="AlphaFoldDB" id="A0A6P1W6M2"/>
<gene>
    <name evidence="2" type="ORF">GJR95_38545</name>
</gene>
<dbReference type="KEGG" id="senf:GJR95_38545"/>
<dbReference type="SUPFAM" id="SSF56349">
    <property type="entry name" value="DNA breaking-rejoining enzymes"/>
    <property type="match status" value="1"/>
</dbReference>
<dbReference type="InterPro" id="IPR013762">
    <property type="entry name" value="Integrase-like_cat_sf"/>
</dbReference>
<dbReference type="RefSeq" id="WP_162390956.1">
    <property type="nucleotide sequence ID" value="NZ_CP045997.1"/>
</dbReference>
<dbReference type="GO" id="GO:0015074">
    <property type="term" value="P:DNA integration"/>
    <property type="evidence" value="ECO:0007669"/>
    <property type="project" value="InterPro"/>
</dbReference>
<evidence type="ECO:0000256" key="1">
    <source>
        <dbReference type="ARBA" id="ARBA00023172"/>
    </source>
</evidence>
<accession>A0A6P1W6M2</accession>
<sequence length="114" mass="13338">MRSYGKPVRQWRFAFISDKKDKPKSVVLEEPALSIILRHAADKEPQDFIFPFLRQAHYKTMTESELSDAIGIKINYIDKVLKRVATYLEIPKNLTIYAARHTFAEHLFELTENV</sequence>
<keyword evidence="3" id="KW-1185">Reference proteome</keyword>
<dbReference type="GO" id="GO:0003677">
    <property type="term" value="F:DNA binding"/>
    <property type="evidence" value="ECO:0007669"/>
    <property type="project" value="InterPro"/>
</dbReference>
<protein>
    <submittedName>
        <fullName evidence="2">Uncharacterized protein</fullName>
    </submittedName>
</protein>
<keyword evidence="1" id="KW-0233">DNA recombination</keyword>
<dbReference type="InterPro" id="IPR011010">
    <property type="entry name" value="DNA_brk_join_enz"/>
</dbReference>
<dbReference type="Gene3D" id="1.10.443.10">
    <property type="entry name" value="Intergrase catalytic core"/>
    <property type="match status" value="1"/>
</dbReference>
<proteinExistence type="predicted"/>
<evidence type="ECO:0000313" key="2">
    <source>
        <dbReference type="EMBL" id="QHW00565.1"/>
    </source>
</evidence>
<name>A0A6P1W6M2_9BACT</name>
<evidence type="ECO:0000313" key="3">
    <source>
        <dbReference type="Proteomes" id="UP000464577"/>
    </source>
</evidence>
<reference evidence="2 3" key="1">
    <citation type="submission" date="2019-11" db="EMBL/GenBank/DDBJ databases">
        <title>Spirosoma endbachense sp. nov., isolated from a natural salt meadow.</title>
        <authorList>
            <person name="Rojas J."/>
            <person name="Ambika Manirajan B."/>
            <person name="Ratering S."/>
            <person name="Suarez C."/>
            <person name="Geissler-Plaum R."/>
            <person name="Schnell S."/>
        </authorList>
    </citation>
    <scope>NUCLEOTIDE SEQUENCE [LARGE SCALE GENOMIC DNA]</scope>
    <source>
        <strain evidence="2 3">I-24</strain>
    </source>
</reference>
<dbReference type="Proteomes" id="UP000464577">
    <property type="component" value="Chromosome"/>
</dbReference>